<feature type="transmembrane region" description="Helical" evidence="6">
    <location>
        <begin position="182"/>
        <end position="201"/>
    </location>
</feature>
<feature type="transmembrane region" description="Helical" evidence="6">
    <location>
        <begin position="416"/>
        <end position="436"/>
    </location>
</feature>
<dbReference type="SUPFAM" id="SSF103473">
    <property type="entry name" value="MFS general substrate transporter"/>
    <property type="match status" value="1"/>
</dbReference>
<name>A0A813H564_POLGL</name>
<feature type="transmembrane region" description="Helical" evidence="6">
    <location>
        <begin position="247"/>
        <end position="268"/>
    </location>
</feature>
<feature type="domain" description="Nodulin-like" evidence="7">
    <location>
        <begin position="181"/>
        <end position="407"/>
    </location>
</feature>
<dbReference type="Proteomes" id="UP000654075">
    <property type="component" value="Unassembled WGS sequence"/>
</dbReference>
<sequence length="676" mass="70583">MSIALTERAPRSLLKMFSLIVGCSVVAGSAALDLHCNSDLQQGTCAGVGQDETSMDLSAAAEDTSLLQSWQTKKTLTLEAAAQQDEGPVRGGHGAEGDRKLDHDMSSFQTSAEAWFHGGGRVLPSSPAALSVLETFRVHGNSSTVTWSVFAAAAILVGAAVFWASSGSATALEGEDITADRWWLIVMSGVVQMVAGSVYAMGAWQDALRDALGTTMDGISLIGAATFAGSLLAMLGGYAFDKLGPKAAVTLGGTLCTLGYLLIGIAVVSADLLTQPVKMSLAATGAMLAGYSSVSLLDNVVCMACSLSFPDNRAAVVGYLKAVLATAAGLWALLWVHVFKAPHGPGLPAYIGFVASVALGATIFSLGGLRILPAGPSRQAFKEADNSRLGTLIFFLVTLSFYDVGVSFFYSRGILMPTSALGYVGIGLGLLPLTLLQARSEEQKPAEQLEPKTLLAPGPQSEGVTFATAILGLDFWLIWLMQFAVFGAGVATNQNLALILESAGSPSASGLGVALFALTSSLSRIAVGILSDKYSHVISRFNWLTLVSACAVAAQFLVSIMSFGAIMLGTLLMGLSFGAFFTVIVPVVNEMYGKKQFGIIMGAQLASQAAAAFLICLKMLPTIYKNATPPGQTSCHGESCYRMSFLLLTGINGVGLVAALWLQQRNKDSMPMDRLA</sequence>
<dbReference type="PANTHER" id="PTHR21576:SF158">
    <property type="entry name" value="RIBOSOMAL RNA-PROCESSING PROTEIN 12-LIKE CONSERVED DOMAIN-CONTAINING PROTEIN"/>
    <property type="match status" value="1"/>
</dbReference>
<dbReference type="Pfam" id="PF06813">
    <property type="entry name" value="Nodulin-like"/>
    <property type="match status" value="1"/>
</dbReference>
<feature type="transmembrane region" description="Helical" evidence="6">
    <location>
        <begin position="464"/>
        <end position="488"/>
    </location>
</feature>
<dbReference type="Pfam" id="PF23262">
    <property type="entry name" value="NFD4_C"/>
    <property type="match status" value="1"/>
</dbReference>
<feature type="transmembrane region" description="Helical" evidence="6">
    <location>
        <begin position="316"/>
        <end position="338"/>
    </location>
</feature>
<proteinExistence type="predicted"/>
<evidence type="ECO:0000256" key="3">
    <source>
        <dbReference type="ARBA" id="ARBA00022989"/>
    </source>
</evidence>
<dbReference type="EMBL" id="CAJNNV010030524">
    <property type="protein sequence ID" value="CAE8632792.1"/>
    <property type="molecule type" value="Genomic_DNA"/>
</dbReference>
<keyword evidence="4 6" id="KW-0472">Membrane</keyword>
<reference evidence="9" key="1">
    <citation type="submission" date="2021-02" db="EMBL/GenBank/DDBJ databases">
        <authorList>
            <person name="Dougan E. K."/>
            <person name="Rhodes N."/>
            <person name="Thang M."/>
            <person name="Chan C."/>
        </authorList>
    </citation>
    <scope>NUCLEOTIDE SEQUENCE</scope>
</reference>
<dbReference type="OMA" id="SGHDQEI"/>
<feature type="transmembrane region" description="Helical" evidence="6">
    <location>
        <begin position="600"/>
        <end position="621"/>
    </location>
</feature>
<evidence type="ECO:0000313" key="9">
    <source>
        <dbReference type="EMBL" id="CAE8632792.1"/>
    </source>
</evidence>
<evidence type="ECO:0000256" key="1">
    <source>
        <dbReference type="ARBA" id="ARBA00004141"/>
    </source>
</evidence>
<comment type="subcellular location">
    <subcellularLocation>
        <location evidence="1">Membrane</location>
        <topology evidence="1">Multi-pass membrane protein</topology>
    </subcellularLocation>
</comment>
<dbReference type="AlphaFoldDB" id="A0A813H564"/>
<feature type="transmembrane region" description="Helical" evidence="6">
    <location>
        <begin position="221"/>
        <end position="240"/>
    </location>
</feature>
<dbReference type="InterPro" id="IPR010658">
    <property type="entry name" value="Nodulin-like"/>
</dbReference>
<feature type="transmembrane region" description="Helical" evidence="6">
    <location>
        <begin position="389"/>
        <end position="410"/>
    </location>
</feature>
<evidence type="ECO:0000313" key="10">
    <source>
        <dbReference type="Proteomes" id="UP000654075"/>
    </source>
</evidence>
<feature type="transmembrane region" description="Helical" evidence="6">
    <location>
        <begin position="508"/>
        <end position="529"/>
    </location>
</feature>
<dbReference type="InterPro" id="IPR036259">
    <property type="entry name" value="MFS_trans_sf"/>
</dbReference>
<evidence type="ECO:0000259" key="8">
    <source>
        <dbReference type="Pfam" id="PF23262"/>
    </source>
</evidence>
<dbReference type="OrthoDB" id="436119at2759"/>
<feature type="region of interest" description="Disordered" evidence="5">
    <location>
        <begin position="80"/>
        <end position="99"/>
    </location>
</feature>
<keyword evidence="3 6" id="KW-1133">Transmembrane helix</keyword>
<evidence type="ECO:0000256" key="4">
    <source>
        <dbReference type="ARBA" id="ARBA00023136"/>
    </source>
</evidence>
<evidence type="ECO:0000259" key="7">
    <source>
        <dbReference type="Pfam" id="PF06813"/>
    </source>
</evidence>
<organism evidence="9 10">
    <name type="scientific">Polarella glacialis</name>
    <name type="common">Dinoflagellate</name>
    <dbReference type="NCBI Taxonomy" id="89957"/>
    <lineage>
        <taxon>Eukaryota</taxon>
        <taxon>Sar</taxon>
        <taxon>Alveolata</taxon>
        <taxon>Dinophyceae</taxon>
        <taxon>Suessiales</taxon>
        <taxon>Suessiaceae</taxon>
        <taxon>Polarella</taxon>
    </lineage>
</organism>
<evidence type="ECO:0000256" key="2">
    <source>
        <dbReference type="ARBA" id="ARBA00022692"/>
    </source>
</evidence>
<feature type="transmembrane region" description="Helical" evidence="6">
    <location>
        <begin position="288"/>
        <end position="309"/>
    </location>
</feature>
<feature type="transmembrane region" description="Helical" evidence="6">
    <location>
        <begin position="12"/>
        <end position="32"/>
    </location>
</feature>
<protein>
    <recommendedName>
        <fullName evidence="11">Major facilitator superfamily (MFS) profile domain-containing protein</fullName>
    </recommendedName>
</protein>
<dbReference type="PANTHER" id="PTHR21576">
    <property type="entry name" value="UNCHARACTERIZED NODULIN-LIKE PROTEIN"/>
    <property type="match status" value="1"/>
</dbReference>
<dbReference type="GO" id="GO:0016020">
    <property type="term" value="C:membrane"/>
    <property type="evidence" value="ECO:0007669"/>
    <property type="project" value="UniProtKB-SubCell"/>
</dbReference>
<accession>A0A813H564</accession>
<feature type="transmembrane region" description="Helical" evidence="6">
    <location>
        <begin position="566"/>
        <end position="588"/>
    </location>
</feature>
<dbReference type="Gene3D" id="1.20.1250.20">
    <property type="entry name" value="MFS general substrate transporter like domains"/>
    <property type="match status" value="1"/>
</dbReference>
<evidence type="ECO:0000256" key="6">
    <source>
        <dbReference type="SAM" id="Phobius"/>
    </source>
</evidence>
<evidence type="ECO:0000256" key="5">
    <source>
        <dbReference type="SAM" id="MobiDB-lite"/>
    </source>
</evidence>
<evidence type="ECO:0008006" key="11">
    <source>
        <dbReference type="Google" id="ProtNLM"/>
    </source>
</evidence>
<gene>
    <name evidence="9" type="ORF">PGLA1383_LOCUS48722</name>
</gene>
<feature type="domain" description="NFD4 C-terminal" evidence="8">
    <location>
        <begin position="471"/>
        <end position="667"/>
    </location>
</feature>
<feature type="transmembrane region" description="Helical" evidence="6">
    <location>
        <begin position="541"/>
        <end position="560"/>
    </location>
</feature>
<feature type="transmembrane region" description="Helical" evidence="6">
    <location>
        <begin position="147"/>
        <end position="170"/>
    </location>
</feature>
<feature type="transmembrane region" description="Helical" evidence="6">
    <location>
        <begin position="350"/>
        <end position="369"/>
    </location>
</feature>
<keyword evidence="2 6" id="KW-0812">Transmembrane</keyword>
<feature type="transmembrane region" description="Helical" evidence="6">
    <location>
        <begin position="641"/>
        <end position="662"/>
    </location>
</feature>
<keyword evidence="10" id="KW-1185">Reference proteome</keyword>
<dbReference type="InterPro" id="IPR056555">
    <property type="entry name" value="NFD4_C"/>
</dbReference>
<comment type="caution">
    <text evidence="9">The sequence shown here is derived from an EMBL/GenBank/DDBJ whole genome shotgun (WGS) entry which is preliminary data.</text>
</comment>